<proteinExistence type="predicted"/>
<accession>A0ABV5FXN1</accession>
<feature type="compositionally biased region" description="Gly residues" evidence="1">
    <location>
        <begin position="46"/>
        <end position="57"/>
    </location>
</feature>
<dbReference type="Proteomes" id="UP001589575">
    <property type="component" value="Unassembled WGS sequence"/>
</dbReference>
<evidence type="ECO:0000256" key="1">
    <source>
        <dbReference type="SAM" id="MobiDB-lite"/>
    </source>
</evidence>
<keyword evidence="3" id="KW-1185">Reference proteome</keyword>
<feature type="region of interest" description="Disordered" evidence="1">
    <location>
        <begin position="36"/>
        <end position="80"/>
    </location>
</feature>
<evidence type="ECO:0000313" key="3">
    <source>
        <dbReference type="Proteomes" id="UP001589575"/>
    </source>
</evidence>
<name>A0ABV5FXN1_9MICC</name>
<protein>
    <submittedName>
        <fullName evidence="2">Uncharacterized protein</fullName>
    </submittedName>
</protein>
<reference evidence="2 3" key="1">
    <citation type="submission" date="2024-09" db="EMBL/GenBank/DDBJ databases">
        <authorList>
            <person name="Sun Q."/>
            <person name="Mori K."/>
        </authorList>
    </citation>
    <scope>NUCLEOTIDE SEQUENCE [LARGE SCALE GENOMIC DNA]</scope>
    <source>
        <strain evidence="2 3">CCM 7609</strain>
    </source>
</reference>
<dbReference type="EMBL" id="JBHMFI010000001">
    <property type="protein sequence ID" value="MFB9071447.1"/>
    <property type="molecule type" value="Genomic_DNA"/>
</dbReference>
<gene>
    <name evidence="2" type="ORF">ACFFX0_09640</name>
</gene>
<comment type="caution">
    <text evidence="2">The sequence shown here is derived from an EMBL/GenBank/DDBJ whole genome shotgun (WGS) entry which is preliminary data.</text>
</comment>
<organism evidence="2 3">
    <name type="scientific">Citricoccus parietis</name>
    <dbReference type="NCBI Taxonomy" id="592307"/>
    <lineage>
        <taxon>Bacteria</taxon>
        <taxon>Bacillati</taxon>
        <taxon>Actinomycetota</taxon>
        <taxon>Actinomycetes</taxon>
        <taxon>Micrococcales</taxon>
        <taxon>Micrococcaceae</taxon>
        <taxon>Citricoccus</taxon>
    </lineage>
</organism>
<evidence type="ECO:0000313" key="2">
    <source>
        <dbReference type="EMBL" id="MFB9071447.1"/>
    </source>
</evidence>
<sequence>MLRDGVGELLLEEGQRPGVQREEPLLQVVHGRQVGPLQGPHRISGGQHGVGGFGFTGVHGPRHAHHSMNRCSGPDHGSHR</sequence>